<evidence type="ECO:0000313" key="3">
    <source>
        <dbReference type="Proteomes" id="UP001501747"/>
    </source>
</evidence>
<name>A0ABP7SBW4_9PSEU</name>
<accession>A0ABP7SBW4</accession>
<evidence type="ECO:0000313" key="2">
    <source>
        <dbReference type="EMBL" id="GAA4009611.1"/>
    </source>
</evidence>
<dbReference type="Gene3D" id="3.40.50.620">
    <property type="entry name" value="HUPs"/>
    <property type="match status" value="1"/>
</dbReference>
<protein>
    <recommendedName>
        <fullName evidence="4">Phosphoadenosine phosphosulfate reductase</fullName>
    </recommendedName>
</protein>
<feature type="region of interest" description="Disordered" evidence="1">
    <location>
        <begin position="291"/>
        <end position="312"/>
    </location>
</feature>
<organism evidence="2 3">
    <name type="scientific">Allokutzneria multivorans</name>
    <dbReference type="NCBI Taxonomy" id="1142134"/>
    <lineage>
        <taxon>Bacteria</taxon>
        <taxon>Bacillati</taxon>
        <taxon>Actinomycetota</taxon>
        <taxon>Actinomycetes</taxon>
        <taxon>Pseudonocardiales</taxon>
        <taxon>Pseudonocardiaceae</taxon>
        <taxon>Allokutzneria</taxon>
    </lineage>
</organism>
<dbReference type="EMBL" id="BAABAL010000012">
    <property type="protein sequence ID" value="GAA4009611.1"/>
    <property type="molecule type" value="Genomic_DNA"/>
</dbReference>
<reference evidence="3" key="1">
    <citation type="journal article" date="2019" name="Int. J. Syst. Evol. Microbiol.">
        <title>The Global Catalogue of Microorganisms (GCM) 10K type strain sequencing project: providing services to taxonomists for standard genome sequencing and annotation.</title>
        <authorList>
            <consortium name="The Broad Institute Genomics Platform"/>
            <consortium name="The Broad Institute Genome Sequencing Center for Infectious Disease"/>
            <person name="Wu L."/>
            <person name="Ma J."/>
        </authorList>
    </citation>
    <scope>NUCLEOTIDE SEQUENCE [LARGE SCALE GENOMIC DNA]</scope>
    <source>
        <strain evidence="3">JCM 17342</strain>
    </source>
</reference>
<gene>
    <name evidence="2" type="ORF">GCM10022247_34690</name>
</gene>
<proteinExistence type="predicted"/>
<dbReference type="Proteomes" id="UP001501747">
    <property type="component" value="Unassembled WGS sequence"/>
</dbReference>
<comment type="caution">
    <text evidence="2">The sequence shown here is derived from an EMBL/GenBank/DDBJ whole genome shotgun (WGS) entry which is preliminary data.</text>
</comment>
<feature type="compositionally biased region" description="Basic and acidic residues" evidence="1">
    <location>
        <begin position="293"/>
        <end position="303"/>
    </location>
</feature>
<sequence>MGIDSVALLVRWLLDPSSRDFDLDDLVVVTAMTGDEHDYTREQMEEYVLPLMREHGVRYVQISRTGQRKSSGYTVLSDSRTTETMVMRGPWWLSFELRTGATMPSIRRQRRWCSERAKGDPLDWWVNDNLLPGYTHVVGFAAEELDRADRDTHARRSKAAAGTTVPCRVEYPLLAWGMDRAACAAYLKDVFKIDFRRSCCTFCPFQATAGSRVELLARWTEYPEACADTLELEYTALAVNPRCGAFGSGETAIDLARRHSLSGLGLARERLARVEVWDVLSVRRVFDQADQPAARERHGDLSKSRNPVPART</sequence>
<keyword evidence="3" id="KW-1185">Reference proteome</keyword>
<evidence type="ECO:0008006" key="4">
    <source>
        <dbReference type="Google" id="ProtNLM"/>
    </source>
</evidence>
<evidence type="ECO:0000256" key="1">
    <source>
        <dbReference type="SAM" id="MobiDB-lite"/>
    </source>
</evidence>
<dbReference type="InterPro" id="IPR014729">
    <property type="entry name" value="Rossmann-like_a/b/a_fold"/>
</dbReference>